<dbReference type="GO" id="GO:0005739">
    <property type="term" value="C:mitochondrion"/>
    <property type="evidence" value="ECO:0007669"/>
    <property type="project" value="UniProtKB-SubCell"/>
</dbReference>
<keyword evidence="5" id="KW-0496">Mitochondrion</keyword>
<reference evidence="9" key="1">
    <citation type="journal article" date="2021" name="Nat. Commun.">
        <title>Genetic determinants of endophytism in the Arabidopsis root mycobiome.</title>
        <authorList>
            <person name="Mesny F."/>
            <person name="Miyauchi S."/>
            <person name="Thiergart T."/>
            <person name="Pickel B."/>
            <person name="Atanasova L."/>
            <person name="Karlsson M."/>
            <person name="Huettel B."/>
            <person name="Barry K.W."/>
            <person name="Haridas S."/>
            <person name="Chen C."/>
            <person name="Bauer D."/>
            <person name="Andreopoulos W."/>
            <person name="Pangilinan J."/>
            <person name="LaButti K."/>
            <person name="Riley R."/>
            <person name="Lipzen A."/>
            <person name="Clum A."/>
            <person name="Drula E."/>
            <person name="Henrissat B."/>
            <person name="Kohler A."/>
            <person name="Grigoriev I.V."/>
            <person name="Martin F.M."/>
            <person name="Hacquard S."/>
        </authorList>
    </citation>
    <scope>NUCLEOTIDE SEQUENCE</scope>
    <source>
        <strain evidence="9">MPI-SDFR-AT-0068</strain>
    </source>
</reference>
<keyword evidence="10" id="KW-1185">Reference proteome</keyword>
<dbReference type="EMBL" id="JAGPXF010000008">
    <property type="protein sequence ID" value="KAH7232942.1"/>
    <property type="molecule type" value="Genomic_DNA"/>
</dbReference>
<evidence type="ECO:0000256" key="4">
    <source>
        <dbReference type="ARBA" id="ARBA00022824"/>
    </source>
</evidence>
<sequence length="1309" mass="144956">MYLPSTGIDVDIVAVHGLNGSARKTWTDSATGQCLLEDLLPESIPRCRIMTFGYDSKLAFSKSRSGVEAFAQDLLNRLRVARNRPLIFVAHSLGGIVVKKALIIAHNGSEVYAPILKATAGVVFLGTPHRGSDLVPWGILLSNLVSATSKGKNIRKELLRTLSKDSDTLMEISSQFIQRATSLKIMSFIGQQVESPLTTLVVPEYSAIMGIPSETVLPLNAHHQGLTQFSRKTDQNYILVEAAIREVAYGTMDKYENKLYVTLKTAAKSTTETLPSTTSLLIPMAAPILFRSPITAPSFTSEHKVSASSSRTLVGSPATSTSTGTLTPELYYRSLGRDDRAQSPSGVSLESESLKLSEKLVETVTLRVSGLRRLLGPDSNKQRDICHVIKVPGTTEMSELGSWLQKEVPDIKEIKAFRFKDQEGDIRAWWEDVLTTPVDVTYGRPSYSKARAFKINIDQLIAAFMSKAFPHPIQAKLNSNSHEGHSTFDKVSDSVLEVGQDGAPDLVISFMRTVRVGDSDKDLPPSMVAKGGFFFPMYQMEAMWIHFHTEEQKKFAIRLFVGGVNGLSGESSEGGMASILRRMNFENRRQGYIVLPEQLWLDGITTAPGVVSQFVATEMAPRKERSQESRNFRASKQRDTSSSPSPHGDATSGASIEWQITGRDEVGGLQLQIIPAFDPGQTHAGSARNVCVTSQGIASTVIPPPKMERVYDVLLTPAELNLKAGDTIHVKDLKSTAKPRPRVVLDLLDEGPLKVTDQGIVELEAVHDRYSKWVFDIKLLGSHDPPISLSFDDDDPFDLILDIIANELQEWIGTLAVDCFTANITRGWIPSSSWGALKWLPLLTGNDQAQIGQCEFTFIPDEASGQCYVCRVVCDEAVESTYSNIFPLLLALDGNATVENLRDVIHRTTGVSTADYLIRRDFLTSPPVDDGERVFPWDRLTTSWTGNVPQYLLARHISFFSKIEQIFHPSKPFSKSRFNPFQPPGPPISPIQILLETLTRKVVTIECELFNTIYELKTKFQDKEGVPADQQRIIYRGKQLEDDHTLADYGIDMNSTFHVVMRLRGGGWGIRVHYEGKEWSEAASDFCCIADLKLNLMSKTGIPLKDQVLKWAGKVIQDDEEPRKYSGKRLILTTHEPTVAMPLGIGAGGKIQWHIEPDTNDPRIWDTNSSRIVNLQLLDARTFRLVTGHAPPETPVTADLYAQMGLNFFRQWRDEHLAVNNVSGDWSYLVGAAQVAMRNAKKGKGSVSADTIEHEEGWGLLETGAWGLLKSGDGVRQSAVDKDFEYPLVMLDVDDTVPKFTSVAEEEES</sequence>
<evidence type="ECO:0000256" key="5">
    <source>
        <dbReference type="ARBA" id="ARBA00023128"/>
    </source>
</evidence>
<feature type="compositionally biased region" description="Basic and acidic residues" evidence="7">
    <location>
        <begin position="620"/>
        <end position="639"/>
    </location>
</feature>
<dbReference type="PROSITE" id="PS50053">
    <property type="entry name" value="UBIQUITIN_2"/>
    <property type="match status" value="2"/>
</dbReference>
<evidence type="ECO:0000313" key="10">
    <source>
        <dbReference type="Proteomes" id="UP000813427"/>
    </source>
</evidence>
<gene>
    <name evidence="9" type="ORF">BKA59DRAFT_549374</name>
</gene>
<name>A0A8K0RI78_9HYPO</name>
<feature type="domain" description="Ubiquitin-like" evidence="8">
    <location>
        <begin position="991"/>
        <end position="1066"/>
    </location>
</feature>
<dbReference type="SMART" id="SM00213">
    <property type="entry name" value="UBQ"/>
    <property type="match status" value="1"/>
</dbReference>
<dbReference type="OrthoDB" id="1658288at2759"/>
<dbReference type="SUPFAM" id="SSF53474">
    <property type="entry name" value="alpha/beta-Hydrolases"/>
    <property type="match status" value="1"/>
</dbReference>
<comment type="caution">
    <text evidence="9">The sequence shown here is derived from an EMBL/GenBank/DDBJ whole genome shotgun (WGS) entry which is preliminary data.</text>
</comment>
<dbReference type="InterPro" id="IPR029071">
    <property type="entry name" value="Ubiquitin-like_domsf"/>
</dbReference>
<dbReference type="InterPro" id="IPR052374">
    <property type="entry name" value="SERAC1"/>
</dbReference>
<evidence type="ECO:0000259" key="8">
    <source>
        <dbReference type="PROSITE" id="PS50053"/>
    </source>
</evidence>
<evidence type="ECO:0000256" key="3">
    <source>
        <dbReference type="ARBA" id="ARBA00004370"/>
    </source>
</evidence>
<dbReference type="GO" id="GO:0016020">
    <property type="term" value="C:membrane"/>
    <property type="evidence" value="ECO:0007669"/>
    <property type="project" value="UniProtKB-SubCell"/>
</dbReference>
<evidence type="ECO:0000256" key="6">
    <source>
        <dbReference type="ARBA" id="ARBA00023136"/>
    </source>
</evidence>
<proteinExistence type="predicted"/>
<dbReference type="InterPro" id="IPR019956">
    <property type="entry name" value="Ubiquitin_dom"/>
</dbReference>
<dbReference type="CDD" id="cd17039">
    <property type="entry name" value="Ubl_ubiquitin_like"/>
    <property type="match status" value="1"/>
</dbReference>
<evidence type="ECO:0000256" key="7">
    <source>
        <dbReference type="SAM" id="MobiDB-lite"/>
    </source>
</evidence>
<keyword evidence="6" id="KW-0472">Membrane</keyword>
<dbReference type="PANTHER" id="PTHR48182">
    <property type="entry name" value="PROTEIN SERAC1"/>
    <property type="match status" value="1"/>
</dbReference>
<dbReference type="InterPro" id="IPR000626">
    <property type="entry name" value="Ubiquitin-like_dom"/>
</dbReference>
<dbReference type="Proteomes" id="UP000813427">
    <property type="component" value="Unassembled WGS sequence"/>
</dbReference>
<dbReference type="Pfam" id="PF00240">
    <property type="entry name" value="ubiquitin"/>
    <property type="match status" value="1"/>
</dbReference>
<dbReference type="PRINTS" id="PR00348">
    <property type="entry name" value="UBIQUITIN"/>
</dbReference>
<dbReference type="SUPFAM" id="SSF54236">
    <property type="entry name" value="Ubiquitin-like"/>
    <property type="match status" value="2"/>
</dbReference>
<dbReference type="InterPro" id="IPR029058">
    <property type="entry name" value="AB_hydrolase_fold"/>
</dbReference>
<protein>
    <recommendedName>
        <fullName evidence="8">Ubiquitin-like domain-containing protein</fullName>
    </recommendedName>
</protein>
<dbReference type="Gene3D" id="3.10.20.90">
    <property type="entry name" value="Phosphatidylinositol 3-kinase Catalytic Subunit, Chain A, domain 1"/>
    <property type="match status" value="1"/>
</dbReference>
<dbReference type="PANTHER" id="PTHR48182:SF2">
    <property type="entry name" value="PROTEIN SERAC1"/>
    <property type="match status" value="1"/>
</dbReference>
<evidence type="ECO:0000313" key="9">
    <source>
        <dbReference type="EMBL" id="KAH7232942.1"/>
    </source>
</evidence>
<feature type="region of interest" description="Disordered" evidence="7">
    <location>
        <begin position="306"/>
        <end position="325"/>
    </location>
</feature>
<comment type="subcellular location">
    <subcellularLocation>
        <location evidence="2">Endoplasmic reticulum</location>
    </subcellularLocation>
    <subcellularLocation>
        <location evidence="3">Membrane</location>
    </subcellularLocation>
    <subcellularLocation>
        <location evidence="1">Mitochondrion</location>
    </subcellularLocation>
</comment>
<dbReference type="Gene3D" id="3.40.50.1820">
    <property type="entry name" value="alpha/beta hydrolase"/>
    <property type="match status" value="1"/>
</dbReference>
<accession>A0A8K0RI78</accession>
<keyword evidence="4" id="KW-0256">Endoplasmic reticulum</keyword>
<dbReference type="GO" id="GO:0005783">
    <property type="term" value="C:endoplasmic reticulum"/>
    <property type="evidence" value="ECO:0007669"/>
    <property type="project" value="UniProtKB-SubCell"/>
</dbReference>
<evidence type="ECO:0000256" key="1">
    <source>
        <dbReference type="ARBA" id="ARBA00004173"/>
    </source>
</evidence>
<organism evidence="9 10">
    <name type="scientific">Fusarium tricinctum</name>
    <dbReference type="NCBI Taxonomy" id="61284"/>
    <lineage>
        <taxon>Eukaryota</taxon>
        <taxon>Fungi</taxon>
        <taxon>Dikarya</taxon>
        <taxon>Ascomycota</taxon>
        <taxon>Pezizomycotina</taxon>
        <taxon>Sordariomycetes</taxon>
        <taxon>Hypocreomycetidae</taxon>
        <taxon>Hypocreales</taxon>
        <taxon>Nectriaceae</taxon>
        <taxon>Fusarium</taxon>
        <taxon>Fusarium tricinctum species complex</taxon>
    </lineage>
</organism>
<evidence type="ECO:0000256" key="2">
    <source>
        <dbReference type="ARBA" id="ARBA00004240"/>
    </source>
</evidence>
<feature type="region of interest" description="Disordered" evidence="7">
    <location>
        <begin position="618"/>
        <end position="653"/>
    </location>
</feature>
<feature type="domain" description="Ubiquitin-like" evidence="8">
    <location>
        <begin position="1089"/>
        <end position="1126"/>
    </location>
</feature>